<dbReference type="EMBL" id="JAJSOJ010000057">
    <property type="protein sequence ID" value="MCE0745025.1"/>
    <property type="molecule type" value="Genomic_DNA"/>
</dbReference>
<evidence type="ECO:0000313" key="1">
    <source>
        <dbReference type="EMBL" id="MCE0745025.1"/>
    </source>
</evidence>
<accession>A0ABS8W0H2</accession>
<proteinExistence type="predicted"/>
<evidence type="ECO:0000313" key="2">
    <source>
        <dbReference type="Proteomes" id="UP001521074"/>
    </source>
</evidence>
<gene>
    <name evidence="1" type="ORF">LWC05_14180</name>
</gene>
<reference evidence="1 2" key="1">
    <citation type="submission" date="2021-12" db="EMBL/GenBank/DDBJ databases">
        <title>Genome sequence of Acetobacter sicerae DmPark20a_162.</title>
        <authorList>
            <person name="Chaston J.M."/>
        </authorList>
    </citation>
    <scope>NUCLEOTIDE SEQUENCE [LARGE SCALE GENOMIC DNA]</scope>
    <source>
        <strain evidence="1 2">DmPark20a_162</strain>
    </source>
</reference>
<organism evidence="1 2">
    <name type="scientific">Acetobacter sicerae</name>
    <dbReference type="NCBI Taxonomy" id="85325"/>
    <lineage>
        <taxon>Bacteria</taxon>
        <taxon>Pseudomonadati</taxon>
        <taxon>Pseudomonadota</taxon>
        <taxon>Alphaproteobacteria</taxon>
        <taxon>Acetobacterales</taxon>
        <taxon>Acetobacteraceae</taxon>
        <taxon>Acetobacter</taxon>
    </lineage>
</organism>
<comment type="caution">
    <text evidence="1">The sequence shown here is derived from an EMBL/GenBank/DDBJ whole genome shotgun (WGS) entry which is preliminary data.</text>
</comment>
<keyword evidence="2" id="KW-1185">Reference proteome</keyword>
<sequence>MIGTAGRAHHAEPFPFRCRKNAAVFAVFAHRAFIDAAFNKVQVESRTMQEIVGFPDVIGIGKTAEFFGFSRETAYRLATSSRIVTIKICRSRFIVTESIQYHIQRSITFRQKTIGTPVVDTRS</sequence>
<evidence type="ECO:0008006" key="3">
    <source>
        <dbReference type="Google" id="ProtNLM"/>
    </source>
</evidence>
<protein>
    <recommendedName>
        <fullName evidence="3">Helix-turn-helix domain-containing protein</fullName>
    </recommendedName>
</protein>
<dbReference type="Proteomes" id="UP001521074">
    <property type="component" value="Unassembled WGS sequence"/>
</dbReference>
<name>A0ABS8W0H2_9PROT</name>